<evidence type="ECO:0000313" key="3">
    <source>
        <dbReference type="EMBL" id="GAA0369500.1"/>
    </source>
</evidence>
<dbReference type="RefSeq" id="WP_343846994.1">
    <property type="nucleotide sequence ID" value="NZ_BAAAEI010000023.1"/>
</dbReference>
<accession>A0ABN0XPF7</accession>
<evidence type="ECO:0000256" key="2">
    <source>
        <dbReference type="SAM" id="Phobius"/>
    </source>
</evidence>
<dbReference type="NCBIfam" id="TIGR03007">
    <property type="entry name" value="pepcterm_ChnLen"/>
    <property type="match status" value="1"/>
</dbReference>
<dbReference type="InterPro" id="IPR014345">
    <property type="entry name" value="XrtA_polysacc_chain"/>
</dbReference>
<dbReference type="PANTHER" id="PTHR32309:SF13">
    <property type="entry name" value="FERRIC ENTEROBACTIN TRANSPORT PROTEIN FEPE"/>
    <property type="match status" value="1"/>
</dbReference>
<gene>
    <name evidence="3" type="ORF">GCM10009092_37190</name>
</gene>
<name>A0ABN0XPF7_9ALTE</name>
<proteinExistence type="predicted"/>
<dbReference type="SUPFAM" id="SSF57997">
    <property type="entry name" value="Tropomyosin"/>
    <property type="match status" value="1"/>
</dbReference>
<protein>
    <submittedName>
        <fullName evidence="3">Wzz/FepE/Etk N-terminal domain-containing protein</fullName>
    </submittedName>
</protein>
<dbReference type="Proteomes" id="UP001501757">
    <property type="component" value="Unassembled WGS sequence"/>
</dbReference>
<dbReference type="PANTHER" id="PTHR32309">
    <property type="entry name" value="TYROSINE-PROTEIN KINASE"/>
    <property type="match status" value="1"/>
</dbReference>
<keyword evidence="2" id="KW-1133">Transmembrane helix</keyword>
<comment type="caution">
    <text evidence="3">The sequence shown here is derived from an EMBL/GenBank/DDBJ whole genome shotgun (WGS) entry which is preliminary data.</text>
</comment>
<evidence type="ECO:0000256" key="1">
    <source>
        <dbReference type="SAM" id="Coils"/>
    </source>
</evidence>
<dbReference type="EMBL" id="BAAAEI010000023">
    <property type="protein sequence ID" value="GAA0369500.1"/>
    <property type="molecule type" value="Genomic_DNA"/>
</dbReference>
<feature type="coiled-coil region" evidence="1">
    <location>
        <begin position="171"/>
        <end position="241"/>
    </location>
</feature>
<keyword evidence="1" id="KW-0175">Coiled coil</keyword>
<keyword evidence="2" id="KW-0812">Transmembrane</keyword>
<keyword evidence="2" id="KW-0472">Membrane</keyword>
<organism evidence="3 4">
    <name type="scientific">Bowmanella denitrificans</name>
    <dbReference type="NCBI Taxonomy" id="366582"/>
    <lineage>
        <taxon>Bacteria</taxon>
        <taxon>Pseudomonadati</taxon>
        <taxon>Pseudomonadota</taxon>
        <taxon>Gammaproteobacteria</taxon>
        <taxon>Alteromonadales</taxon>
        <taxon>Alteromonadaceae</taxon>
        <taxon>Bowmanella</taxon>
    </lineage>
</organism>
<feature type="transmembrane region" description="Helical" evidence="2">
    <location>
        <begin position="438"/>
        <end position="460"/>
    </location>
</feature>
<dbReference type="InterPro" id="IPR050445">
    <property type="entry name" value="Bact_polysacc_biosynth/exp"/>
</dbReference>
<feature type="coiled-coil region" evidence="1">
    <location>
        <begin position="336"/>
        <end position="387"/>
    </location>
</feature>
<reference evidence="3 4" key="1">
    <citation type="journal article" date="2019" name="Int. J. Syst. Evol. Microbiol.">
        <title>The Global Catalogue of Microorganisms (GCM) 10K type strain sequencing project: providing services to taxonomists for standard genome sequencing and annotation.</title>
        <authorList>
            <consortium name="The Broad Institute Genomics Platform"/>
            <consortium name="The Broad Institute Genome Sequencing Center for Infectious Disease"/>
            <person name="Wu L."/>
            <person name="Ma J."/>
        </authorList>
    </citation>
    <scope>NUCLEOTIDE SEQUENCE [LARGE SCALE GENOMIC DNA]</scope>
    <source>
        <strain evidence="3 4">JCM 13378</strain>
    </source>
</reference>
<feature type="transmembrane region" description="Helical" evidence="2">
    <location>
        <begin position="24"/>
        <end position="43"/>
    </location>
</feature>
<evidence type="ECO:0000313" key="4">
    <source>
        <dbReference type="Proteomes" id="UP001501757"/>
    </source>
</evidence>
<sequence length="536" mass="60691">MIGFQQVIDQIQTYLKGIWIKKRYVIISSWLICPLGWLFVVSLPDTYESSARVYVDTNSLLRPLLRGLAVYNNPEQQVSLVARTLLSRPNLEKIAREADLDISAKTSADFEAMIDKLRKEISLSSTRDANIYTISYTSNTPALAQRIVQITLNEFIESNLGSTRQSSDSAEEFIDRQIKEYEQRLLESEQRLADFKRSRQQVLPGGNDDYYAQLQSERALLEQAKLRLKELESQLVSAQAQLKGEEPVFGLASPEMSDNPGSGISTQYDSRIANLESSLDDLLIRYTDEHPDVVKTKALIDRLKSERREQLESMSETAQTTGTYNQFGNLNQNPVYQQMKITVANLESEIASIQVRVENYQNNVNRLEEKINLIPELEAELTGLNRDYGITKAKYEELLQRRESAQLSRKAEATSDDVQFRVIDPPLLPTKPSGPMRIALYSVVLIAGFSTGLGIAFLISQINPVVVNYRQLVEHFKTPVLGLVSHRNADKLNKQNRQRMLIFAMSSSVLMFSYVALVWIEAVYGGFPKQLFGGLL</sequence>
<feature type="transmembrane region" description="Helical" evidence="2">
    <location>
        <begin position="500"/>
        <end position="520"/>
    </location>
</feature>
<keyword evidence="4" id="KW-1185">Reference proteome</keyword>